<evidence type="ECO:0000313" key="3">
    <source>
        <dbReference type="Proteomes" id="UP000314294"/>
    </source>
</evidence>
<name>A0A4Z2JA68_9TELE</name>
<evidence type="ECO:0000313" key="2">
    <source>
        <dbReference type="EMBL" id="TNN86831.1"/>
    </source>
</evidence>
<organism evidence="2 3">
    <name type="scientific">Liparis tanakae</name>
    <name type="common">Tanaka's snailfish</name>
    <dbReference type="NCBI Taxonomy" id="230148"/>
    <lineage>
        <taxon>Eukaryota</taxon>
        <taxon>Metazoa</taxon>
        <taxon>Chordata</taxon>
        <taxon>Craniata</taxon>
        <taxon>Vertebrata</taxon>
        <taxon>Euteleostomi</taxon>
        <taxon>Actinopterygii</taxon>
        <taxon>Neopterygii</taxon>
        <taxon>Teleostei</taxon>
        <taxon>Neoteleostei</taxon>
        <taxon>Acanthomorphata</taxon>
        <taxon>Eupercaria</taxon>
        <taxon>Perciformes</taxon>
        <taxon>Cottioidei</taxon>
        <taxon>Cottales</taxon>
        <taxon>Liparidae</taxon>
        <taxon>Liparis</taxon>
    </lineage>
</organism>
<protein>
    <submittedName>
        <fullName evidence="2">Uncharacterized protein</fullName>
    </submittedName>
</protein>
<dbReference type="EMBL" id="SRLO01000013">
    <property type="protein sequence ID" value="TNN86831.1"/>
    <property type="molecule type" value="Genomic_DNA"/>
</dbReference>
<proteinExistence type="predicted"/>
<sequence>MTPGTDVESGRDKRPRWIFPHVHITGWHTSSSSEPVSAPASPPSLVLASWTLGEPAGREPEPATPDNQYSPLCSEGTPGRVPCSPSVSFPPVSKCALATVGMLLLQSMSSVFRHPVKCVSQSRCGCKCERFEASRQRGVPSTDCDSAQRHGGMYPGVICHLGTSLVNTVLLRWSCQSVLGGEKKGWGRGRIEREREREREREEPRLKRQQDKYSPKSITIHRTAQMMQVLSRGLPGGTG</sequence>
<comment type="caution">
    <text evidence="2">The sequence shown here is derived from an EMBL/GenBank/DDBJ whole genome shotgun (WGS) entry which is preliminary data.</text>
</comment>
<feature type="compositionally biased region" description="Basic and acidic residues" evidence="1">
    <location>
        <begin position="186"/>
        <end position="214"/>
    </location>
</feature>
<dbReference type="Proteomes" id="UP000314294">
    <property type="component" value="Unassembled WGS sequence"/>
</dbReference>
<keyword evidence="3" id="KW-1185">Reference proteome</keyword>
<evidence type="ECO:0000256" key="1">
    <source>
        <dbReference type="SAM" id="MobiDB-lite"/>
    </source>
</evidence>
<dbReference type="AlphaFoldDB" id="A0A4Z2JA68"/>
<accession>A0A4Z2JA68</accession>
<gene>
    <name evidence="2" type="ORF">EYF80_003014</name>
</gene>
<reference evidence="2 3" key="1">
    <citation type="submission" date="2019-03" db="EMBL/GenBank/DDBJ databases">
        <title>First draft genome of Liparis tanakae, snailfish: a comprehensive survey of snailfish specific genes.</title>
        <authorList>
            <person name="Kim W."/>
            <person name="Song I."/>
            <person name="Jeong J.-H."/>
            <person name="Kim D."/>
            <person name="Kim S."/>
            <person name="Ryu S."/>
            <person name="Song J.Y."/>
            <person name="Lee S.K."/>
        </authorList>
    </citation>
    <scope>NUCLEOTIDE SEQUENCE [LARGE SCALE GENOMIC DNA]</scope>
    <source>
        <tissue evidence="2">Muscle</tissue>
    </source>
</reference>
<feature type="region of interest" description="Disordered" evidence="1">
    <location>
        <begin position="186"/>
        <end position="217"/>
    </location>
</feature>